<feature type="chain" id="PRO_5002260888" evidence="7">
    <location>
        <begin position="19"/>
        <end position="527"/>
    </location>
</feature>
<dbReference type="Proteomes" id="UP000054270">
    <property type="component" value="Unassembled WGS sequence"/>
</dbReference>
<dbReference type="InterPro" id="IPR033138">
    <property type="entry name" value="Cu_oxidase_CS"/>
</dbReference>
<accession>A0A0D2PQ24</accession>
<dbReference type="EMBL" id="KN817553">
    <property type="protein sequence ID" value="KJA22010.1"/>
    <property type="molecule type" value="Genomic_DNA"/>
</dbReference>
<organism evidence="11 12">
    <name type="scientific">Hypholoma sublateritium (strain FD-334 SS-4)</name>
    <dbReference type="NCBI Taxonomy" id="945553"/>
    <lineage>
        <taxon>Eukaryota</taxon>
        <taxon>Fungi</taxon>
        <taxon>Dikarya</taxon>
        <taxon>Basidiomycota</taxon>
        <taxon>Agaricomycotina</taxon>
        <taxon>Agaricomycetes</taxon>
        <taxon>Agaricomycetidae</taxon>
        <taxon>Agaricales</taxon>
        <taxon>Agaricineae</taxon>
        <taxon>Strophariaceae</taxon>
        <taxon>Hypholoma</taxon>
    </lineage>
</organism>
<evidence type="ECO:0000256" key="3">
    <source>
        <dbReference type="ARBA" id="ARBA00023002"/>
    </source>
</evidence>
<dbReference type="Pfam" id="PF00394">
    <property type="entry name" value="Cu-oxidase"/>
    <property type="match status" value="1"/>
</dbReference>
<evidence type="ECO:0000256" key="7">
    <source>
        <dbReference type="SAM" id="SignalP"/>
    </source>
</evidence>
<keyword evidence="4" id="KW-0186">Copper</keyword>
<feature type="domain" description="Plastocyanin-like" evidence="8">
    <location>
        <begin position="166"/>
        <end position="309"/>
    </location>
</feature>
<sequence length="527" mass="56781">MLSFLTLFSLYLISGVYGSIGPAANVFIQNKIIGPDGFNRSTVLAGGVKNAPTFPGPLITGQKGAKFKLNVVNELNDTTMLTSTSIHWHGIFQNGTAWADGPVGVSQCPIAPGNSFNYQFTGFDQTGTYWYHSHYSVQYCDGLRGALVIYDPNDPYKSQYDYDDDSTVITLADWYHTVSPTLAASPAPPQSDATLINGLGRFSANVTSPLAVISVKPNKRYRFRLVSISCDPNFVFSIDQHTLIIIEVDGNLVQPLSVDSIQIYAGQRYSFILQANQQTSNYWVRALPNIGPSGFGGGVNSAILRYVGASAVDPTTPLVNSTNPLNETRLQPLFNPAAPGPAVPANQSNGEVIPMAFDIGFDFTTGNFSVNNFSFVPAPVPVLLQVLSGASTAQQLMPVGSVYTLPPNKVIEITIPGGAIGAPHPIHLHGHAFSVIRSAGSTAINYNNPVRRDVVNSGTSTSDDVTIRFQTDNAGPWIMHCHIDWHLNRGLAIVLAEDVPGIEQLQPPAAWDQLCPIFDALPTQTFT</sequence>
<name>A0A0D2PQ24_HYPSF</name>
<gene>
    <name evidence="11" type="ORF">HYPSUDRAFT_186693</name>
</gene>
<keyword evidence="6" id="KW-0325">Glycoprotein</keyword>
<feature type="signal peptide" evidence="7">
    <location>
        <begin position="1"/>
        <end position="18"/>
    </location>
</feature>
<keyword evidence="3" id="KW-0560">Oxidoreductase</keyword>
<feature type="domain" description="Plastocyanin-like" evidence="9">
    <location>
        <begin position="376"/>
        <end position="498"/>
    </location>
</feature>
<evidence type="ECO:0000256" key="6">
    <source>
        <dbReference type="ARBA" id="ARBA00023180"/>
    </source>
</evidence>
<dbReference type="InterPro" id="IPR011707">
    <property type="entry name" value="Cu-oxidase-like_N"/>
</dbReference>
<dbReference type="Pfam" id="PF07732">
    <property type="entry name" value="Cu-oxidase_3"/>
    <property type="match status" value="1"/>
</dbReference>
<evidence type="ECO:0000256" key="5">
    <source>
        <dbReference type="ARBA" id="ARBA00023157"/>
    </source>
</evidence>
<dbReference type="STRING" id="945553.A0A0D2PQ24"/>
<dbReference type="Gene3D" id="2.60.40.420">
    <property type="entry name" value="Cupredoxins - blue copper proteins"/>
    <property type="match status" value="3"/>
</dbReference>
<dbReference type="SUPFAM" id="SSF49503">
    <property type="entry name" value="Cupredoxins"/>
    <property type="match status" value="3"/>
</dbReference>
<dbReference type="InterPro" id="IPR002355">
    <property type="entry name" value="Cu_oxidase_Cu_BS"/>
</dbReference>
<protein>
    <submittedName>
        <fullName evidence="11">Multicopper oxidase</fullName>
    </submittedName>
</protein>
<dbReference type="InterPro" id="IPR008972">
    <property type="entry name" value="Cupredoxin"/>
</dbReference>
<evidence type="ECO:0000313" key="12">
    <source>
        <dbReference type="Proteomes" id="UP000054270"/>
    </source>
</evidence>
<dbReference type="InterPro" id="IPR045087">
    <property type="entry name" value="Cu-oxidase_fam"/>
</dbReference>
<keyword evidence="5" id="KW-1015">Disulfide bond</keyword>
<dbReference type="PANTHER" id="PTHR11709">
    <property type="entry name" value="MULTI-COPPER OXIDASE"/>
    <property type="match status" value="1"/>
</dbReference>
<dbReference type="InterPro" id="IPR011706">
    <property type="entry name" value="Cu-oxidase_C"/>
</dbReference>
<comment type="similarity">
    <text evidence="1">Belongs to the multicopper oxidase family.</text>
</comment>
<dbReference type="FunFam" id="2.60.40.420:FF:000045">
    <property type="entry name" value="Laccase 2"/>
    <property type="match status" value="1"/>
</dbReference>
<dbReference type="OMA" id="WAMNNIT"/>
<evidence type="ECO:0000259" key="9">
    <source>
        <dbReference type="Pfam" id="PF07731"/>
    </source>
</evidence>
<evidence type="ECO:0000259" key="10">
    <source>
        <dbReference type="Pfam" id="PF07732"/>
    </source>
</evidence>
<keyword evidence="2" id="KW-0479">Metal-binding</keyword>
<dbReference type="GO" id="GO:0005507">
    <property type="term" value="F:copper ion binding"/>
    <property type="evidence" value="ECO:0007669"/>
    <property type="project" value="InterPro"/>
</dbReference>
<dbReference type="PROSITE" id="PS00079">
    <property type="entry name" value="MULTICOPPER_OXIDASE1"/>
    <property type="match status" value="2"/>
</dbReference>
<dbReference type="Pfam" id="PF07731">
    <property type="entry name" value="Cu-oxidase_2"/>
    <property type="match status" value="1"/>
</dbReference>
<evidence type="ECO:0000256" key="1">
    <source>
        <dbReference type="ARBA" id="ARBA00010609"/>
    </source>
</evidence>
<dbReference type="CDD" id="cd13903">
    <property type="entry name" value="CuRO_3_Tv-LCC_like"/>
    <property type="match status" value="1"/>
</dbReference>
<evidence type="ECO:0000256" key="4">
    <source>
        <dbReference type="ARBA" id="ARBA00023008"/>
    </source>
</evidence>
<dbReference type="PROSITE" id="PS00080">
    <property type="entry name" value="MULTICOPPER_OXIDASE2"/>
    <property type="match status" value="1"/>
</dbReference>
<reference evidence="12" key="1">
    <citation type="submission" date="2014-04" db="EMBL/GenBank/DDBJ databases">
        <title>Evolutionary Origins and Diversification of the Mycorrhizal Mutualists.</title>
        <authorList>
            <consortium name="DOE Joint Genome Institute"/>
            <consortium name="Mycorrhizal Genomics Consortium"/>
            <person name="Kohler A."/>
            <person name="Kuo A."/>
            <person name="Nagy L.G."/>
            <person name="Floudas D."/>
            <person name="Copeland A."/>
            <person name="Barry K.W."/>
            <person name="Cichocki N."/>
            <person name="Veneault-Fourrey C."/>
            <person name="LaButti K."/>
            <person name="Lindquist E.A."/>
            <person name="Lipzen A."/>
            <person name="Lundell T."/>
            <person name="Morin E."/>
            <person name="Murat C."/>
            <person name="Riley R."/>
            <person name="Ohm R."/>
            <person name="Sun H."/>
            <person name="Tunlid A."/>
            <person name="Henrissat B."/>
            <person name="Grigoriev I.V."/>
            <person name="Hibbett D.S."/>
            <person name="Martin F."/>
        </authorList>
    </citation>
    <scope>NUCLEOTIDE SEQUENCE [LARGE SCALE GENOMIC DNA]</scope>
    <source>
        <strain evidence="12">FD-334 SS-4</strain>
    </source>
</reference>
<dbReference type="InterPro" id="IPR001117">
    <property type="entry name" value="Cu-oxidase_2nd"/>
</dbReference>
<dbReference type="PANTHER" id="PTHR11709:SF511">
    <property type="entry name" value="LACCASE"/>
    <property type="match status" value="1"/>
</dbReference>
<dbReference type="OrthoDB" id="2121828at2759"/>
<dbReference type="AlphaFoldDB" id="A0A0D2PQ24"/>
<dbReference type="GO" id="GO:0016491">
    <property type="term" value="F:oxidoreductase activity"/>
    <property type="evidence" value="ECO:0007669"/>
    <property type="project" value="UniProtKB-KW"/>
</dbReference>
<proteinExistence type="inferred from homology"/>
<keyword evidence="7" id="KW-0732">Signal</keyword>
<feature type="domain" description="Plastocyanin-like" evidence="10">
    <location>
        <begin position="53"/>
        <end position="153"/>
    </location>
</feature>
<evidence type="ECO:0000256" key="2">
    <source>
        <dbReference type="ARBA" id="ARBA00022723"/>
    </source>
</evidence>
<evidence type="ECO:0000313" key="11">
    <source>
        <dbReference type="EMBL" id="KJA22010.1"/>
    </source>
</evidence>
<keyword evidence="12" id="KW-1185">Reference proteome</keyword>
<evidence type="ECO:0000259" key="8">
    <source>
        <dbReference type="Pfam" id="PF00394"/>
    </source>
</evidence>